<keyword evidence="1" id="KW-0812">Transmembrane</keyword>
<evidence type="ECO:0000313" key="4">
    <source>
        <dbReference type="Proteomes" id="UP000322667"/>
    </source>
</evidence>
<evidence type="ECO:0000256" key="1">
    <source>
        <dbReference type="SAM" id="Phobius"/>
    </source>
</evidence>
<feature type="transmembrane region" description="Helical" evidence="1">
    <location>
        <begin position="122"/>
        <end position="143"/>
    </location>
</feature>
<dbReference type="SUPFAM" id="SSF51735">
    <property type="entry name" value="NAD(P)-binding Rossmann-fold domains"/>
    <property type="match status" value="1"/>
</dbReference>
<feature type="transmembrane region" description="Helical" evidence="1">
    <location>
        <begin position="163"/>
        <end position="182"/>
    </location>
</feature>
<dbReference type="GO" id="GO:0006108">
    <property type="term" value="P:malate metabolic process"/>
    <property type="evidence" value="ECO:0007669"/>
    <property type="project" value="TreeGrafter"/>
</dbReference>
<organism evidence="3 4">
    <name type="scientific">Gossypium tomentosum</name>
    <name type="common">Hawaiian cotton</name>
    <name type="synonym">Gossypium sandvicense</name>
    <dbReference type="NCBI Taxonomy" id="34277"/>
    <lineage>
        <taxon>Eukaryota</taxon>
        <taxon>Viridiplantae</taxon>
        <taxon>Streptophyta</taxon>
        <taxon>Embryophyta</taxon>
        <taxon>Tracheophyta</taxon>
        <taxon>Spermatophyta</taxon>
        <taxon>Magnoliopsida</taxon>
        <taxon>eudicotyledons</taxon>
        <taxon>Gunneridae</taxon>
        <taxon>Pentapetalae</taxon>
        <taxon>rosids</taxon>
        <taxon>malvids</taxon>
        <taxon>Malvales</taxon>
        <taxon>Malvaceae</taxon>
        <taxon>Malvoideae</taxon>
        <taxon>Gossypium</taxon>
    </lineage>
</organism>
<accession>A0A5D2LD50</accession>
<dbReference type="GO" id="GO:0005739">
    <property type="term" value="C:mitochondrion"/>
    <property type="evidence" value="ECO:0007669"/>
    <property type="project" value="TreeGrafter"/>
</dbReference>
<keyword evidence="1" id="KW-1133">Transmembrane helix</keyword>
<dbReference type="Gene3D" id="3.40.50.720">
    <property type="entry name" value="NAD(P)-binding Rossmann-like Domain"/>
    <property type="match status" value="1"/>
</dbReference>
<dbReference type="PRINTS" id="PR00072">
    <property type="entry name" value="MALOXRDTASE"/>
</dbReference>
<dbReference type="GO" id="GO:0004471">
    <property type="term" value="F:malate dehydrogenase (decarboxylating) (NAD+) activity"/>
    <property type="evidence" value="ECO:0007669"/>
    <property type="project" value="TreeGrafter"/>
</dbReference>
<dbReference type="InterPro" id="IPR012302">
    <property type="entry name" value="Malic_NAD-bd"/>
</dbReference>
<gene>
    <name evidence="3" type="ORF">ES332_D04G134200v1</name>
</gene>
<dbReference type="Pfam" id="PF03949">
    <property type="entry name" value="Malic_M"/>
    <property type="match status" value="1"/>
</dbReference>
<proteinExistence type="predicted"/>
<feature type="transmembrane region" description="Helical" evidence="1">
    <location>
        <begin position="12"/>
        <end position="34"/>
    </location>
</feature>
<protein>
    <recommendedName>
        <fullName evidence="2">Malic enzyme NAD-binding domain-containing protein</fullName>
    </recommendedName>
</protein>
<dbReference type="PANTHER" id="PTHR23406:SF73">
    <property type="entry name" value="NAD-DEPENDENT MALIC ENZYME 2, MITOCHONDRIAL"/>
    <property type="match status" value="1"/>
</dbReference>
<dbReference type="AlphaFoldDB" id="A0A5D2LD50"/>
<dbReference type="InterPro" id="IPR036291">
    <property type="entry name" value="NAD(P)-bd_dom_sf"/>
</dbReference>
<name>A0A5D2LD50_GOSTO</name>
<reference evidence="3 4" key="1">
    <citation type="submission" date="2019-07" db="EMBL/GenBank/DDBJ databases">
        <title>WGS assembly of Gossypium tomentosum.</title>
        <authorList>
            <person name="Chen Z.J."/>
            <person name="Sreedasyam A."/>
            <person name="Ando A."/>
            <person name="Song Q."/>
            <person name="De L."/>
            <person name="Hulse-Kemp A."/>
            <person name="Ding M."/>
            <person name="Ye W."/>
            <person name="Kirkbride R."/>
            <person name="Jenkins J."/>
            <person name="Plott C."/>
            <person name="Lovell J."/>
            <person name="Lin Y.-M."/>
            <person name="Vaughn R."/>
            <person name="Liu B."/>
            <person name="Li W."/>
            <person name="Simpson S."/>
            <person name="Scheffler B."/>
            <person name="Saski C."/>
            <person name="Grover C."/>
            <person name="Hu G."/>
            <person name="Conover J."/>
            <person name="Carlson J."/>
            <person name="Shu S."/>
            <person name="Boston L."/>
            <person name="Williams M."/>
            <person name="Peterson D."/>
            <person name="Mcgee K."/>
            <person name="Jones D."/>
            <person name="Wendel J."/>
            <person name="Stelly D."/>
            <person name="Grimwood J."/>
            <person name="Schmutz J."/>
        </authorList>
    </citation>
    <scope>NUCLEOTIDE SEQUENCE [LARGE SCALE GENOMIC DNA]</scope>
    <source>
        <strain evidence="3">7179.01</strain>
    </source>
</reference>
<dbReference type="Proteomes" id="UP000322667">
    <property type="component" value="Chromosome D04"/>
</dbReference>
<dbReference type="EMBL" id="CM017626">
    <property type="protein sequence ID" value="TYH77169.1"/>
    <property type="molecule type" value="Genomic_DNA"/>
</dbReference>
<keyword evidence="4" id="KW-1185">Reference proteome</keyword>
<keyword evidence="1" id="KW-0472">Membrane</keyword>
<evidence type="ECO:0000313" key="3">
    <source>
        <dbReference type="EMBL" id="TYH77169.1"/>
    </source>
</evidence>
<sequence length="201" mass="22017">MSFTIGTTSTGFWVLRLLVSLSRILLVGALGTWFPRRNTSIYTTDDECFRMPLDFLQGDKFCEAAVSYIQPLLTKGVPSLFSDLSPLYNHYGKGTAGVALAGLLGTVRAQGRSLDDFPNHKIVVVGAGSAGLGVLSMAVQAVVRMTGNAETAAQNFFLLDKDVQFCTSFLAFFILFVQSLLCSFRYVMSFLLCNEDVDFMN</sequence>
<dbReference type="InterPro" id="IPR001891">
    <property type="entry name" value="Malic_OxRdtase"/>
</dbReference>
<evidence type="ECO:0000259" key="2">
    <source>
        <dbReference type="Pfam" id="PF03949"/>
    </source>
</evidence>
<dbReference type="PANTHER" id="PTHR23406">
    <property type="entry name" value="MALIC ENZYME-RELATED"/>
    <property type="match status" value="1"/>
</dbReference>
<feature type="domain" description="Malic enzyme NAD-binding" evidence="2">
    <location>
        <begin position="93"/>
        <end position="161"/>
    </location>
</feature>
<dbReference type="GO" id="GO:0051287">
    <property type="term" value="F:NAD binding"/>
    <property type="evidence" value="ECO:0007669"/>
    <property type="project" value="InterPro"/>
</dbReference>